<keyword evidence="4" id="KW-1185">Reference proteome</keyword>
<accession>C6W8T1</accession>
<name>C6W8T1_ACTMD</name>
<keyword evidence="1 3" id="KW-0808">Transferase</keyword>
<organism evidence="3 4">
    <name type="scientific">Actinosynnema mirum (strain ATCC 29888 / DSM 43827 / JCM 3225 / NBRC 14064 / NCIMB 13271 / NRRL B-12336 / IMRU 3971 / 101)</name>
    <dbReference type="NCBI Taxonomy" id="446462"/>
    <lineage>
        <taxon>Bacteria</taxon>
        <taxon>Bacillati</taxon>
        <taxon>Actinomycetota</taxon>
        <taxon>Actinomycetes</taxon>
        <taxon>Pseudonocardiales</taxon>
        <taxon>Pseudonocardiaceae</taxon>
        <taxon>Actinosynnema</taxon>
    </lineage>
</organism>
<keyword evidence="3" id="KW-0489">Methyltransferase</keyword>
<evidence type="ECO:0000256" key="1">
    <source>
        <dbReference type="ARBA" id="ARBA00022679"/>
    </source>
</evidence>
<evidence type="ECO:0000313" key="3">
    <source>
        <dbReference type="EMBL" id="ACU37180.1"/>
    </source>
</evidence>
<dbReference type="Proteomes" id="UP000002213">
    <property type="component" value="Chromosome"/>
</dbReference>
<evidence type="ECO:0000259" key="2">
    <source>
        <dbReference type="Pfam" id="PF08241"/>
    </source>
</evidence>
<dbReference type="EMBL" id="CP001630">
    <property type="protein sequence ID" value="ACU37180.1"/>
    <property type="molecule type" value="Genomic_DNA"/>
</dbReference>
<proteinExistence type="predicted"/>
<protein>
    <submittedName>
        <fullName evidence="3">Methyltransferase type 11</fullName>
    </submittedName>
</protein>
<feature type="domain" description="Methyltransferase type 11" evidence="2">
    <location>
        <begin position="67"/>
        <end position="165"/>
    </location>
</feature>
<dbReference type="PANTHER" id="PTHR44068">
    <property type="entry name" value="ZGC:194242"/>
    <property type="match status" value="1"/>
</dbReference>
<dbReference type="GO" id="GO:0008757">
    <property type="term" value="F:S-adenosylmethionine-dependent methyltransferase activity"/>
    <property type="evidence" value="ECO:0007669"/>
    <property type="project" value="InterPro"/>
</dbReference>
<dbReference type="InterPro" id="IPR029063">
    <property type="entry name" value="SAM-dependent_MTases_sf"/>
</dbReference>
<dbReference type="STRING" id="446462.Amir_3274"/>
<dbReference type="InterPro" id="IPR013216">
    <property type="entry name" value="Methyltransf_11"/>
</dbReference>
<evidence type="ECO:0000313" key="4">
    <source>
        <dbReference type="Proteomes" id="UP000002213"/>
    </source>
</evidence>
<dbReference type="HOGENOM" id="CLU_039068_6_0_11"/>
<dbReference type="Pfam" id="PF08241">
    <property type="entry name" value="Methyltransf_11"/>
    <property type="match status" value="1"/>
</dbReference>
<gene>
    <name evidence="3" type="ordered locus">Amir_3274</name>
</gene>
<dbReference type="eggNOG" id="COG2226">
    <property type="taxonomic scope" value="Bacteria"/>
</dbReference>
<dbReference type="PANTHER" id="PTHR44068:SF11">
    <property type="entry name" value="GERANYL DIPHOSPHATE 2-C-METHYLTRANSFERASE"/>
    <property type="match status" value="1"/>
</dbReference>
<dbReference type="OrthoDB" id="9769602at2"/>
<dbReference type="GO" id="GO:0032259">
    <property type="term" value="P:methylation"/>
    <property type="evidence" value="ECO:0007669"/>
    <property type="project" value="UniProtKB-KW"/>
</dbReference>
<dbReference type="SUPFAM" id="SSF53335">
    <property type="entry name" value="S-adenosyl-L-methionine-dependent methyltransferases"/>
    <property type="match status" value="1"/>
</dbReference>
<dbReference type="InterPro" id="IPR050447">
    <property type="entry name" value="Erg6_SMT_methyltransf"/>
</dbReference>
<sequence>MTPTPEAVGRLYDDLLEAELEGGAADPNLHIGYWDTPDSPVPRAEAVVRFTDEHVRRLHVTTGDRVLDMGCGVGGPALRAVDLTGAHVTGISISAAQITHATHLAKSAGHADNTKFLHADAMALPFPDSSFDAVMAIESLIHMPDRERVLNEARRVLRPGGRLVLTELFERAPRPTRRHPAITEFCRASMVSLPNADDYPALLHRAGLRLRELLDITDHTVQRNFRELADLVGDAKGLLFHPRDLVGVPEFGCFLAVAEHP</sequence>
<dbReference type="CDD" id="cd02440">
    <property type="entry name" value="AdoMet_MTases"/>
    <property type="match status" value="1"/>
</dbReference>
<dbReference type="AlphaFoldDB" id="C6W8T1"/>
<dbReference type="Gene3D" id="3.40.50.150">
    <property type="entry name" value="Vaccinia Virus protein VP39"/>
    <property type="match status" value="1"/>
</dbReference>
<reference evidence="3 4" key="1">
    <citation type="journal article" date="2009" name="Stand. Genomic Sci.">
        <title>Complete genome sequence of Actinosynnema mirum type strain (101).</title>
        <authorList>
            <person name="Land M."/>
            <person name="Lapidus A."/>
            <person name="Mayilraj S."/>
            <person name="Chen F."/>
            <person name="Copeland A."/>
            <person name="Del Rio T.G."/>
            <person name="Nolan M."/>
            <person name="Lucas S."/>
            <person name="Tice H."/>
            <person name="Cheng J.F."/>
            <person name="Chertkov O."/>
            <person name="Bruce D."/>
            <person name="Goodwin L."/>
            <person name="Pitluck S."/>
            <person name="Rohde M."/>
            <person name="Goker M."/>
            <person name="Pati A."/>
            <person name="Ivanova N."/>
            <person name="Mavromatis K."/>
            <person name="Chen A."/>
            <person name="Palaniappan K."/>
            <person name="Hauser L."/>
            <person name="Chang Y.J."/>
            <person name="Jeffries C.C."/>
            <person name="Brettin T."/>
            <person name="Detter J.C."/>
            <person name="Han C."/>
            <person name="Chain P."/>
            <person name="Tindall B.J."/>
            <person name="Bristow J."/>
            <person name="Eisen J.A."/>
            <person name="Markowitz V."/>
            <person name="Hugenholtz P."/>
            <person name="Kyrpides N.C."/>
            <person name="Klenk H.P."/>
        </authorList>
    </citation>
    <scope>NUCLEOTIDE SEQUENCE [LARGE SCALE GENOMIC DNA]</scope>
    <source>
        <strain evidence="4">ATCC 29888 / DSM 43827 / JCM 3225 / NBRC 14064 / NCIMB 13271 / NRRL B-12336 / IMRU 3971 / 101</strain>
    </source>
</reference>
<dbReference type="KEGG" id="ami:Amir_3274"/>